<reference evidence="10" key="1">
    <citation type="submission" date="2024-10" db="EMBL/GenBank/DDBJ databases">
        <authorList>
            <person name="Ryan C."/>
        </authorList>
    </citation>
    <scope>NUCLEOTIDE SEQUENCE [LARGE SCALE GENOMIC DNA]</scope>
</reference>
<keyword evidence="6" id="KW-0496">Mitochondrion</keyword>
<comment type="similarity">
    <text evidence="2">Belongs to the Tim17/Tim22/Tim23 family.</text>
</comment>
<feature type="region of interest" description="Disordered" evidence="8">
    <location>
        <begin position="140"/>
        <end position="160"/>
    </location>
</feature>
<dbReference type="EMBL" id="OZ075126">
    <property type="protein sequence ID" value="CAL4939960.1"/>
    <property type="molecule type" value="Genomic_DNA"/>
</dbReference>
<evidence type="ECO:0000313" key="12">
    <source>
        <dbReference type="Proteomes" id="UP001497457"/>
    </source>
</evidence>
<keyword evidence="3 9" id="KW-0812">Transmembrane</keyword>
<evidence type="ECO:0000256" key="1">
    <source>
        <dbReference type="ARBA" id="ARBA00004448"/>
    </source>
</evidence>
<protein>
    <submittedName>
        <fullName evidence="10">Uncharacterized protein</fullName>
    </submittedName>
</protein>
<evidence type="ECO:0000256" key="7">
    <source>
        <dbReference type="ARBA" id="ARBA00023136"/>
    </source>
</evidence>
<evidence type="ECO:0000313" key="10">
    <source>
        <dbReference type="EMBL" id="CAL4931570.1"/>
    </source>
</evidence>
<dbReference type="EMBL" id="OZ075125">
    <property type="protein sequence ID" value="CAL4931570.1"/>
    <property type="molecule type" value="Genomic_DNA"/>
</dbReference>
<gene>
    <name evidence="10" type="ORF">URODEC1_LOCUS27127</name>
    <name evidence="11" type="ORF">URODEC1_LOCUS32226</name>
</gene>
<dbReference type="Pfam" id="PF02466">
    <property type="entry name" value="Tim17"/>
    <property type="match status" value="1"/>
</dbReference>
<accession>A0ABC8XTS4</accession>
<evidence type="ECO:0000256" key="6">
    <source>
        <dbReference type="ARBA" id="ARBA00023128"/>
    </source>
</evidence>
<keyword evidence="4" id="KW-0999">Mitochondrion inner membrane</keyword>
<evidence type="ECO:0000256" key="3">
    <source>
        <dbReference type="ARBA" id="ARBA00022692"/>
    </source>
</evidence>
<evidence type="ECO:0000256" key="8">
    <source>
        <dbReference type="SAM" id="MobiDB-lite"/>
    </source>
</evidence>
<sequence length="186" mass="19393">MGAPTGGEIPDHRWRVVDSAGWAFLIGAPCGGAFHFCQALVRGSPRRRLAALAHAPRVAGALAAYSAVRGALESAASVARGREDPWNSVAAASAAWALLDARRGARVAACSAVLGAACGAFVEGAFIVYVRVFVEAPPPPVPPRDDPGHTPTPGPGGFLGIPRQEIVVQEIDVDDLPSYQRKRLLN</sequence>
<keyword evidence="7 9" id="KW-0472">Membrane</keyword>
<dbReference type="PANTHER" id="PTHR10485:SF24">
    <property type="entry name" value="MITOCHONDRIAL IMPORT INNER MEMBRANE TRANSLOCASE SUBUNIT TIM22"/>
    <property type="match status" value="1"/>
</dbReference>
<keyword evidence="5 9" id="KW-1133">Transmembrane helix</keyword>
<organism evidence="10 12">
    <name type="scientific">Urochloa decumbens</name>
    <dbReference type="NCBI Taxonomy" id="240449"/>
    <lineage>
        <taxon>Eukaryota</taxon>
        <taxon>Viridiplantae</taxon>
        <taxon>Streptophyta</taxon>
        <taxon>Embryophyta</taxon>
        <taxon>Tracheophyta</taxon>
        <taxon>Spermatophyta</taxon>
        <taxon>Magnoliopsida</taxon>
        <taxon>Liliopsida</taxon>
        <taxon>Poales</taxon>
        <taxon>Poaceae</taxon>
        <taxon>PACMAD clade</taxon>
        <taxon>Panicoideae</taxon>
        <taxon>Panicodae</taxon>
        <taxon>Paniceae</taxon>
        <taxon>Melinidinae</taxon>
        <taxon>Urochloa</taxon>
    </lineage>
</organism>
<proteinExistence type="inferred from homology"/>
<dbReference type="Proteomes" id="UP001497457">
    <property type="component" value="Chromosome 15b"/>
</dbReference>
<dbReference type="GO" id="GO:0005743">
    <property type="term" value="C:mitochondrial inner membrane"/>
    <property type="evidence" value="ECO:0007669"/>
    <property type="project" value="UniProtKB-SubCell"/>
</dbReference>
<evidence type="ECO:0000256" key="2">
    <source>
        <dbReference type="ARBA" id="ARBA00008444"/>
    </source>
</evidence>
<feature type="transmembrane region" description="Helical" evidence="9">
    <location>
        <begin position="20"/>
        <end position="41"/>
    </location>
</feature>
<name>A0ABC8XTS4_9POAL</name>
<evidence type="ECO:0000256" key="4">
    <source>
        <dbReference type="ARBA" id="ARBA00022792"/>
    </source>
</evidence>
<evidence type="ECO:0000256" key="5">
    <source>
        <dbReference type="ARBA" id="ARBA00022989"/>
    </source>
</evidence>
<dbReference type="PANTHER" id="PTHR10485">
    <property type="entry name" value="MITOCHONDRIAL IMPORT INNER MEMBRANE TRANSLOCASE SUBUNIT TIM-17"/>
    <property type="match status" value="1"/>
</dbReference>
<evidence type="ECO:0000313" key="11">
    <source>
        <dbReference type="EMBL" id="CAL4939960.1"/>
    </source>
</evidence>
<evidence type="ECO:0000256" key="9">
    <source>
        <dbReference type="SAM" id="Phobius"/>
    </source>
</evidence>
<keyword evidence="12" id="KW-1185">Reference proteome</keyword>
<dbReference type="AlphaFoldDB" id="A0ABC8XTS4"/>
<dbReference type="Proteomes" id="UP001497457">
    <property type="component" value="Chromosome 16b"/>
</dbReference>
<comment type="subcellular location">
    <subcellularLocation>
        <location evidence="1">Mitochondrion inner membrane</location>
        <topology evidence="1">Multi-pass membrane protein</topology>
    </subcellularLocation>
</comment>